<keyword evidence="1" id="KW-1133">Transmembrane helix</keyword>
<name>A0A9X6WIX1_BACTU</name>
<evidence type="ECO:0000313" key="2">
    <source>
        <dbReference type="EMBL" id="PFJ31006.1"/>
    </source>
</evidence>
<keyword evidence="1" id="KW-0472">Membrane</keyword>
<dbReference type="AlphaFoldDB" id="A0A9X6WIX1"/>
<accession>A0A9X6WIX1</accession>
<feature type="transmembrane region" description="Helical" evidence="1">
    <location>
        <begin position="57"/>
        <end position="74"/>
    </location>
</feature>
<sequence>MLLVKIALYIFVFFFIMYLAHRALWLIFFLFNFRFWEMAMLKYANGFFESLEPSHKILFLIFLSVISYLMIYFTTMKMPLIRYILLGVMFILAIRTYDISDIFMFKDYFEKSGMWGLDYWSKQIRGVFSLKEGDIFGVFQDVCNVFVKFFVNVFDSVKKL</sequence>
<evidence type="ECO:0000313" key="3">
    <source>
        <dbReference type="Proteomes" id="UP000224003"/>
    </source>
</evidence>
<evidence type="ECO:0000256" key="1">
    <source>
        <dbReference type="SAM" id="Phobius"/>
    </source>
</evidence>
<dbReference type="RefSeq" id="WP_098006061.1">
    <property type="nucleotide sequence ID" value="NZ_NUVX01000070.1"/>
</dbReference>
<gene>
    <name evidence="2" type="ORF">COJ15_30195</name>
</gene>
<dbReference type="Proteomes" id="UP000224003">
    <property type="component" value="Unassembled WGS sequence"/>
</dbReference>
<dbReference type="EMBL" id="NUVX01000070">
    <property type="protein sequence ID" value="PFJ31006.1"/>
    <property type="molecule type" value="Genomic_DNA"/>
</dbReference>
<keyword evidence="1" id="KW-0812">Transmembrane</keyword>
<proteinExistence type="predicted"/>
<comment type="caution">
    <text evidence="2">The sequence shown here is derived from an EMBL/GenBank/DDBJ whole genome shotgun (WGS) entry which is preliminary data.</text>
</comment>
<feature type="transmembrane region" description="Helical" evidence="1">
    <location>
        <begin position="6"/>
        <end position="36"/>
    </location>
</feature>
<protein>
    <submittedName>
        <fullName evidence="2">Uncharacterized protein</fullName>
    </submittedName>
</protein>
<reference evidence="2 3" key="1">
    <citation type="submission" date="2017-09" db="EMBL/GenBank/DDBJ databases">
        <title>Large-scale bioinformatics analysis of Bacillus genomes uncovers conserved roles of natural products in bacterial physiology.</title>
        <authorList>
            <consortium name="Agbiome Team Llc"/>
            <person name="Bleich R.M."/>
            <person name="Grubbs K.J."/>
            <person name="Santa Maria K.C."/>
            <person name="Allen S.E."/>
            <person name="Farag S."/>
            <person name="Shank E.A."/>
            <person name="Bowers A."/>
        </authorList>
    </citation>
    <scope>NUCLEOTIDE SEQUENCE [LARGE SCALE GENOMIC DNA]</scope>
    <source>
        <strain evidence="2 3">AFS085496</strain>
    </source>
</reference>
<organism evidence="2 3">
    <name type="scientific">Bacillus thuringiensis</name>
    <dbReference type="NCBI Taxonomy" id="1428"/>
    <lineage>
        <taxon>Bacteria</taxon>
        <taxon>Bacillati</taxon>
        <taxon>Bacillota</taxon>
        <taxon>Bacilli</taxon>
        <taxon>Bacillales</taxon>
        <taxon>Bacillaceae</taxon>
        <taxon>Bacillus</taxon>
        <taxon>Bacillus cereus group</taxon>
    </lineage>
</organism>
<feature type="transmembrane region" description="Helical" evidence="1">
    <location>
        <begin position="80"/>
        <end position="97"/>
    </location>
</feature>